<dbReference type="RefSeq" id="WP_259540518.1">
    <property type="nucleotide sequence ID" value="NZ_JANLCJ010000007.1"/>
</dbReference>
<proteinExistence type="predicted"/>
<organism evidence="2 3">
    <name type="scientific">Herbiconiux daphne</name>
    <dbReference type="NCBI Taxonomy" id="2970914"/>
    <lineage>
        <taxon>Bacteria</taxon>
        <taxon>Bacillati</taxon>
        <taxon>Actinomycetota</taxon>
        <taxon>Actinomycetes</taxon>
        <taxon>Micrococcales</taxon>
        <taxon>Microbacteriaceae</taxon>
        <taxon>Herbiconiux</taxon>
    </lineage>
</organism>
<dbReference type="Proteomes" id="UP001165586">
    <property type="component" value="Unassembled WGS sequence"/>
</dbReference>
<dbReference type="GO" id="GO:0016740">
    <property type="term" value="F:transferase activity"/>
    <property type="evidence" value="ECO:0007669"/>
    <property type="project" value="UniProtKB-KW"/>
</dbReference>
<comment type="caution">
    <text evidence="2">The sequence shown here is derived from an EMBL/GenBank/DDBJ whole genome shotgun (WGS) entry which is preliminary data.</text>
</comment>
<protein>
    <submittedName>
        <fullName evidence="2">Polysaccharide pyruvyl transferase family protein</fullName>
    </submittedName>
</protein>
<gene>
    <name evidence="2" type="ORF">N1032_17670</name>
</gene>
<sequence>MANRLDPKKRVVFYSVAAQWDNLGDIEIRDTALGWIGQSGSRVVAFTGGMPTSYLNAFQSAANTRWISSSIKYQGLLWGHILRRRASIVFAPGPQVFASRPKPMLKSLVNLLNVLGVRLSGGSALAVGRALRGSGRMARALERAVVSRFSLYVVRDDRSASVIGRPLRDAPDLAFGHPRVVGSKERVYVAISLRSDREVNIEGLKALLIQVSERGLVPVFVSQVKRDDVRHSSLAAELSVEALLWGENSHASQMERVKNVYARSAAIVSNRLHGLILGVQNGASPIAVLDPGSDKLSSTLAPWVPLRTTSSRFEGPDGGGWKSFDFTGDRAGIDHGAQAAAAALDSLRADFLRVLDGQAADPRRLDRVNSGS</sequence>
<evidence type="ECO:0000313" key="3">
    <source>
        <dbReference type="Proteomes" id="UP001165586"/>
    </source>
</evidence>
<evidence type="ECO:0000259" key="1">
    <source>
        <dbReference type="Pfam" id="PF04230"/>
    </source>
</evidence>
<name>A0ABT2H6K8_9MICO</name>
<evidence type="ECO:0000313" key="2">
    <source>
        <dbReference type="EMBL" id="MCS5735576.1"/>
    </source>
</evidence>
<keyword evidence="2" id="KW-0808">Transferase</keyword>
<dbReference type="EMBL" id="JANLCJ010000007">
    <property type="protein sequence ID" value="MCS5735576.1"/>
    <property type="molecule type" value="Genomic_DNA"/>
</dbReference>
<dbReference type="Pfam" id="PF04230">
    <property type="entry name" value="PS_pyruv_trans"/>
    <property type="match status" value="1"/>
</dbReference>
<reference evidence="2" key="1">
    <citation type="submission" date="2022-08" db="EMBL/GenBank/DDBJ databases">
        <authorList>
            <person name="Deng Y."/>
            <person name="Han X.-F."/>
            <person name="Zhang Y.-Q."/>
        </authorList>
    </citation>
    <scope>NUCLEOTIDE SEQUENCE</scope>
    <source>
        <strain evidence="2">CPCC 203386</strain>
    </source>
</reference>
<accession>A0ABT2H6K8</accession>
<keyword evidence="3" id="KW-1185">Reference proteome</keyword>
<dbReference type="InterPro" id="IPR007345">
    <property type="entry name" value="Polysacch_pyruvyl_Trfase"/>
</dbReference>
<feature type="domain" description="Polysaccharide pyruvyl transferase" evidence="1">
    <location>
        <begin position="139"/>
        <end position="287"/>
    </location>
</feature>